<protein>
    <submittedName>
        <fullName evidence="2">Carboxypeptidase-like regulatory domain-containing protein</fullName>
    </submittedName>
</protein>
<feature type="signal peptide" evidence="1">
    <location>
        <begin position="1"/>
        <end position="20"/>
    </location>
</feature>
<dbReference type="Proteomes" id="UP001065174">
    <property type="component" value="Chromosome"/>
</dbReference>
<organism evidence="2 3">
    <name type="scientific">Reichenbachiella agarivorans</name>
    <dbReference type="NCBI Taxonomy" id="2979464"/>
    <lineage>
        <taxon>Bacteria</taxon>
        <taxon>Pseudomonadati</taxon>
        <taxon>Bacteroidota</taxon>
        <taxon>Cytophagia</taxon>
        <taxon>Cytophagales</taxon>
        <taxon>Reichenbachiellaceae</taxon>
        <taxon>Reichenbachiella</taxon>
    </lineage>
</organism>
<dbReference type="EMBL" id="CP106679">
    <property type="protein sequence ID" value="UXP32602.1"/>
    <property type="molecule type" value="Genomic_DNA"/>
</dbReference>
<dbReference type="RefSeq" id="WP_262310037.1">
    <property type="nucleotide sequence ID" value="NZ_CP106679.1"/>
</dbReference>
<sequence length="373" mass="43162">MKLLIYTLLCVISICLHSHASELTHTSISGQILDSETREPLAFANIIYGNHGTTSNMDGHFVLNTDHQNKETRLIIKYIGYETATLTLEDGGTGLVIELKPESKVLDGVTIYTADDVIKDVIHFHQINYEFKDQLLHSYYKESIQSDGDYYYIAEGLFSIYLPTIYSDNKLAVSARKTRKKEFVSLDTVKIPMIQGHVTDMVDGSARRKGSFLDADYINNYKFTKDEVTTYDGREVFKITYEPINKKATSQGTIFIDIESKAIIKAEYYPTLDRQTFWTNVMWTEEYKEIDGTWYIHRVSYQGEWEYKNKKYAYDALMVVTDFKNVSKKPYFKDELTEDAVFFKEASVFSDTFWANDTHLELTETERVSFAKK</sequence>
<gene>
    <name evidence="2" type="ORF">N6H18_01280</name>
</gene>
<name>A0ABY6CQ06_9BACT</name>
<evidence type="ECO:0000256" key="1">
    <source>
        <dbReference type="SAM" id="SignalP"/>
    </source>
</evidence>
<reference evidence="2" key="1">
    <citation type="submission" date="2022-09" db="EMBL/GenBank/DDBJ databases">
        <title>Comparative genomics and taxonomic characterization of three novel marine species of genus Reichenbachiella exhibiting antioxidant and polysaccharide degradation activities.</title>
        <authorList>
            <person name="Muhammad N."/>
            <person name="Lee Y.-J."/>
            <person name="Ko J."/>
            <person name="Kim S.-G."/>
        </authorList>
    </citation>
    <scope>NUCLEOTIDE SEQUENCE</scope>
    <source>
        <strain evidence="2">BKB1-1</strain>
    </source>
</reference>
<dbReference type="Pfam" id="PF13715">
    <property type="entry name" value="CarbopepD_reg_2"/>
    <property type="match status" value="1"/>
</dbReference>
<evidence type="ECO:0000313" key="2">
    <source>
        <dbReference type="EMBL" id="UXP32602.1"/>
    </source>
</evidence>
<dbReference type="SUPFAM" id="SSF49464">
    <property type="entry name" value="Carboxypeptidase regulatory domain-like"/>
    <property type="match status" value="1"/>
</dbReference>
<dbReference type="Gene3D" id="2.60.40.1120">
    <property type="entry name" value="Carboxypeptidase-like, regulatory domain"/>
    <property type="match status" value="1"/>
</dbReference>
<feature type="chain" id="PRO_5046289388" evidence="1">
    <location>
        <begin position="21"/>
        <end position="373"/>
    </location>
</feature>
<dbReference type="Gene3D" id="2.50.20.10">
    <property type="entry name" value="Lipoprotein localisation LolA/LolB/LppX"/>
    <property type="match status" value="1"/>
</dbReference>
<accession>A0ABY6CQ06</accession>
<keyword evidence="1" id="KW-0732">Signal</keyword>
<keyword evidence="3" id="KW-1185">Reference proteome</keyword>
<evidence type="ECO:0000313" key="3">
    <source>
        <dbReference type="Proteomes" id="UP001065174"/>
    </source>
</evidence>
<dbReference type="InterPro" id="IPR008969">
    <property type="entry name" value="CarboxyPept-like_regulatory"/>
</dbReference>
<proteinExistence type="predicted"/>